<dbReference type="Proteomes" id="UP000276215">
    <property type="component" value="Unassembled WGS sequence"/>
</dbReference>
<dbReference type="AlphaFoldDB" id="A0A3N4J0E9"/>
<evidence type="ECO:0000313" key="1">
    <source>
        <dbReference type="EMBL" id="RPA90707.1"/>
    </source>
</evidence>
<protein>
    <submittedName>
        <fullName evidence="1">Uncharacterized protein</fullName>
    </submittedName>
</protein>
<accession>A0A3N4J0E9</accession>
<proteinExistence type="predicted"/>
<organism evidence="1 2">
    <name type="scientific">Choiromyces venosus 120613-1</name>
    <dbReference type="NCBI Taxonomy" id="1336337"/>
    <lineage>
        <taxon>Eukaryota</taxon>
        <taxon>Fungi</taxon>
        <taxon>Dikarya</taxon>
        <taxon>Ascomycota</taxon>
        <taxon>Pezizomycotina</taxon>
        <taxon>Pezizomycetes</taxon>
        <taxon>Pezizales</taxon>
        <taxon>Tuberaceae</taxon>
        <taxon>Choiromyces</taxon>
    </lineage>
</organism>
<sequence length="112" mass="12346">MMALESSRQLQITDNVNSLNFPTSLNVNLATSHNITVNAGANDETGEVLKWVPPLDLKNGIKACEIAGSMGVRSWLLETNEFRRWSNISIEGSQVQLVLFCYGFPGIGKTYL</sequence>
<keyword evidence="2" id="KW-1185">Reference proteome</keyword>
<name>A0A3N4J0E9_9PEZI</name>
<reference evidence="1 2" key="1">
    <citation type="journal article" date="2018" name="Nat. Ecol. Evol.">
        <title>Pezizomycetes genomes reveal the molecular basis of ectomycorrhizal truffle lifestyle.</title>
        <authorList>
            <person name="Murat C."/>
            <person name="Payen T."/>
            <person name="Noel B."/>
            <person name="Kuo A."/>
            <person name="Morin E."/>
            <person name="Chen J."/>
            <person name="Kohler A."/>
            <person name="Krizsan K."/>
            <person name="Balestrini R."/>
            <person name="Da Silva C."/>
            <person name="Montanini B."/>
            <person name="Hainaut M."/>
            <person name="Levati E."/>
            <person name="Barry K.W."/>
            <person name="Belfiori B."/>
            <person name="Cichocki N."/>
            <person name="Clum A."/>
            <person name="Dockter R.B."/>
            <person name="Fauchery L."/>
            <person name="Guy J."/>
            <person name="Iotti M."/>
            <person name="Le Tacon F."/>
            <person name="Lindquist E.A."/>
            <person name="Lipzen A."/>
            <person name="Malagnac F."/>
            <person name="Mello A."/>
            <person name="Molinier V."/>
            <person name="Miyauchi S."/>
            <person name="Poulain J."/>
            <person name="Riccioni C."/>
            <person name="Rubini A."/>
            <person name="Sitrit Y."/>
            <person name="Splivallo R."/>
            <person name="Traeger S."/>
            <person name="Wang M."/>
            <person name="Zifcakova L."/>
            <person name="Wipf D."/>
            <person name="Zambonelli A."/>
            <person name="Paolocci F."/>
            <person name="Nowrousian M."/>
            <person name="Ottonello S."/>
            <person name="Baldrian P."/>
            <person name="Spatafora J.W."/>
            <person name="Henrissat B."/>
            <person name="Nagy L.G."/>
            <person name="Aury J.M."/>
            <person name="Wincker P."/>
            <person name="Grigoriev I.V."/>
            <person name="Bonfante P."/>
            <person name="Martin F.M."/>
        </authorList>
    </citation>
    <scope>NUCLEOTIDE SEQUENCE [LARGE SCALE GENOMIC DNA]</scope>
    <source>
        <strain evidence="1 2">120613-1</strain>
    </source>
</reference>
<gene>
    <name evidence="1" type="ORF">L873DRAFT_1820626</name>
</gene>
<dbReference type="OrthoDB" id="448455at2759"/>
<feature type="non-terminal residue" evidence="1">
    <location>
        <position position="112"/>
    </location>
</feature>
<dbReference type="EMBL" id="ML120516">
    <property type="protein sequence ID" value="RPA90707.1"/>
    <property type="molecule type" value="Genomic_DNA"/>
</dbReference>
<evidence type="ECO:0000313" key="2">
    <source>
        <dbReference type="Proteomes" id="UP000276215"/>
    </source>
</evidence>